<name>A0A7R9SZW2_9CHLO</name>
<evidence type="ECO:0008006" key="2">
    <source>
        <dbReference type="Google" id="ProtNLM"/>
    </source>
</evidence>
<gene>
    <name evidence="1" type="ORF">PPRO1472_LOCUS2506</name>
</gene>
<dbReference type="AlphaFoldDB" id="A0A7R9SZW2"/>
<evidence type="ECO:0000313" key="1">
    <source>
        <dbReference type="EMBL" id="CAD8219057.1"/>
    </source>
</evidence>
<sequence length="340" mass="37150">MPATRRAFNNARRGLPIHSRRRAHARCSNNAALSVKTTEIGSTAWVEFATKASGEYEGQAVRFDPNSGAALPLDDSIVPDAYREWGVELVDRQANSHSIASDDGIRLLTRLVYPAVGCEADAVSFDSTDRTVLRGHNEAKTILPNGAFSAGCRILPEDAFTKMLMECAIPVSYSTDEEPEEPVRYRFRHQLNGRGVLYVEVIAEQRVAADYKSANLAEPLPPSTCCAPYPEWAPKEPPSDGVDADALSTASAYLTGYWHLGDGENELGEPILMLAGTHDVPTCPMSSEHLVALGGPHNAFHGVHYEDDDTLHVVAGLESHGWVSRKYTKGRLEHICMCAY</sequence>
<dbReference type="EMBL" id="HBDW01003635">
    <property type="protein sequence ID" value="CAD8219057.1"/>
    <property type="molecule type" value="Transcribed_RNA"/>
</dbReference>
<accession>A0A7R9SZW2</accession>
<organism evidence="1">
    <name type="scientific">Pycnococcus provasolii</name>
    <dbReference type="NCBI Taxonomy" id="41880"/>
    <lineage>
        <taxon>Eukaryota</taxon>
        <taxon>Viridiplantae</taxon>
        <taxon>Chlorophyta</taxon>
        <taxon>Pseudoscourfieldiophyceae</taxon>
        <taxon>Pseudoscourfieldiales</taxon>
        <taxon>Pycnococcaceae</taxon>
        <taxon>Pycnococcus</taxon>
    </lineage>
</organism>
<proteinExistence type="predicted"/>
<protein>
    <recommendedName>
        <fullName evidence="2">DUF3598 domain-containing protein</fullName>
    </recommendedName>
</protein>
<reference evidence="1" key="1">
    <citation type="submission" date="2021-01" db="EMBL/GenBank/DDBJ databases">
        <authorList>
            <person name="Corre E."/>
            <person name="Pelletier E."/>
            <person name="Niang G."/>
            <person name="Scheremetjew M."/>
            <person name="Finn R."/>
            <person name="Kale V."/>
            <person name="Holt S."/>
            <person name="Cochrane G."/>
            <person name="Meng A."/>
            <person name="Brown T."/>
            <person name="Cohen L."/>
        </authorList>
    </citation>
    <scope>NUCLEOTIDE SEQUENCE</scope>
    <source>
        <strain evidence="1">RCC251</strain>
    </source>
</reference>